<dbReference type="AlphaFoldDB" id="A0A9Q3UX92"/>
<dbReference type="PROSITE" id="PS51257">
    <property type="entry name" value="PROKAR_LIPOPROTEIN"/>
    <property type="match status" value="1"/>
</dbReference>
<name>A0A9Q3UX92_9FLAO</name>
<proteinExistence type="predicted"/>
<reference evidence="1" key="3">
    <citation type="submission" date="2024-05" db="EMBL/GenBank/DDBJ databases">
        <title>Description of novel Chryseobacterium sp. strain C-2.</title>
        <authorList>
            <person name="Saticioglu I.B."/>
        </authorList>
    </citation>
    <scope>NUCLEOTIDE SEQUENCE</scope>
    <source>
        <strain evidence="1">C-2</strain>
    </source>
</reference>
<evidence type="ECO:0008006" key="5">
    <source>
        <dbReference type="Google" id="ProtNLM"/>
    </source>
</evidence>
<evidence type="ECO:0000313" key="2">
    <source>
        <dbReference type="EMBL" id="MCC9034640.1"/>
    </source>
</evidence>
<reference evidence="3" key="2">
    <citation type="submission" date="2023-07" db="EMBL/GenBank/DDBJ databases">
        <title>Description of novel Chryseobacterium sp. strain C-2.</title>
        <authorList>
            <person name="Saticioglu I.B."/>
        </authorList>
    </citation>
    <scope>NUCLEOTIDE SEQUENCE [LARGE SCALE GENOMIC DNA]</scope>
    <source>
        <strain evidence="3">C-2</strain>
    </source>
</reference>
<comment type="caution">
    <text evidence="2">The sequence shown here is derived from an EMBL/GenBank/DDBJ whole genome shotgun (WGS) entry which is preliminary data.</text>
</comment>
<evidence type="ECO:0000313" key="4">
    <source>
        <dbReference type="Proteomes" id="UP001107960"/>
    </source>
</evidence>
<dbReference type="Proteomes" id="UP000603715">
    <property type="component" value="Unassembled WGS sequence"/>
</dbReference>
<dbReference type="Proteomes" id="UP001107960">
    <property type="component" value="Unassembled WGS sequence"/>
</dbReference>
<dbReference type="EMBL" id="JACXXP010000002">
    <property type="protein sequence ID" value="MBD3903568.1"/>
    <property type="molecule type" value="Genomic_DNA"/>
</dbReference>
<evidence type="ECO:0000313" key="3">
    <source>
        <dbReference type="Proteomes" id="UP000603715"/>
    </source>
</evidence>
<protein>
    <recommendedName>
        <fullName evidence="5">Lipoprotein</fullName>
    </recommendedName>
</protein>
<dbReference type="EMBL" id="JAJJML010000001">
    <property type="protein sequence ID" value="MCC9034640.1"/>
    <property type="molecule type" value="Genomic_DNA"/>
</dbReference>
<sequence length="229" mass="27276">MEKKVRLIFLSIILTWIISCKKEDTSTLDIKQALDLSRYKLSQKIINDSIIEYTGENEKLSIKGEYNKNRNHKIGWWNVYDKKKKEIFSKIQIFVEDDKEKINQVLIYDNNKIDTSKSKFYTKDIEYQNNRLSKIKYNFFTPKSTFKTKNIDLFYDIFTDENNSVTKKASIEVKNQSHHYYEIDLSKYYDKKNIFIAGLFSEYSYGNKTDEMGINEMFIEDSIKAKSSH</sequence>
<accession>A0A9Q3UX92</accession>
<gene>
    <name evidence="1" type="ORF">IEW27_03015</name>
    <name evidence="2" type="ORF">LNP80_10310</name>
</gene>
<dbReference type="RefSeq" id="WP_191178199.1">
    <property type="nucleotide sequence ID" value="NZ_JACXXP010000002.1"/>
</dbReference>
<reference evidence="2" key="1">
    <citation type="submission" date="2021-11" db="EMBL/GenBank/DDBJ databases">
        <title>Description of novel Chryseobacterium species.</title>
        <authorList>
            <person name="Saticioglu I.B."/>
            <person name="Ay H."/>
            <person name="Altun S."/>
            <person name="Duman M."/>
        </authorList>
    </citation>
    <scope>NUCLEOTIDE SEQUENCE</scope>
    <source>
        <strain evidence="2">C-39</strain>
    </source>
</reference>
<keyword evidence="3" id="KW-1185">Reference proteome</keyword>
<evidence type="ECO:0000313" key="1">
    <source>
        <dbReference type="EMBL" id="MBD3903568.1"/>
    </source>
</evidence>
<organism evidence="2 4">
    <name type="scientific">Chryseobacterium muglaense</name>
    <dbReference type="NCBI Taxonomy" id="2893752"/>
    <lineage>
        <taxon>Bacteria</taxon>
        <taxon>Pseudomonadati</taxon>
        <taxon>Bacteroidota</taxon>
        <taxon>Flavobacteriia</taxon>
        <taxon>Flavobacteriales</taxon>
        <taxon>Weeksellaceae</taxon>
        <taxon>Chryseobacterium group</taxon>
        <taxon>Chryseobacterium</taxon>
    </lineage>
</organism>